<name>A0A1K0IQE9_CUPNE</name>
<dbReference type="EMBL" id="FMSH01000496">
    <property type="protein sequence ID" value="SCU97985.1"/>
    <property type="molecule type" value="Genomic_DNA"/>
</dbReference>
<protein>
    <submittedName>
        <fullName evidence="1">Uncharacterized protein</fullName>
    </submittedName>
</protein>
<organism evidence="1">
    <name type="scientific">Cupriavidus necator</name>
    <name type="common">Alcaligenes eutrophus</name>
    <name type="synonym">Ralstonia eutropha</name>
    <dbReference type="NCBI Taxonomy" id="106590"/>
    <lineage>
        <taxon>Bacteria</taxon>
        <taxon>Pseudomonadati</taxon>
        <taxon>Pseudomonadota</taxon>
        <taxon>Betaproteobacteria</taxon>
        <taxon>Burkholderiales</taxon>
        <taxon>Burkholderiaceae</taxon>
        <taxon>Cupriavidus</taxon>
    </lineage>
</organism>
<proteinExistence type="predicted"/>
<gene>
    <name evidence="1" type="ORF">CNECB9_5450016</name>
</gene>
<dbReference type="AlphaFoldDB" id="A0A1K0IQE9"/>
<reference evidence="1" key="1">
    <citation type="submission" date="2016-09" db="EMBL/GenBank/DDBJ databases">
        <authorList>
            <person name="Capua I."/>
            <person name="De Benedictis P."/>
            <person name="Joannis T."/>
            <person name="Lombin L.H."/>
            <person name="Cattoli G."/>
        </authorList>
    </citation>
    <scope>NUCLEOTIDE SEQUENCE</scope>
    <source>
        <strain evidence="1">B9</strain>
    </source>
</reference>
<accession>A0A1K0IQE9</accession>
<sequence length="46" mass="5190">MVGREQRQMLLEGLDPISLTLKLESRIAAPQAADRRPRAKAMDLSR</sequence>
<evidence type="ECO:0000313" key="1">
    <source>
        <dbReference type="EMBL" id="SCU97985.1"/>
    </source>
</evidence>